<dbReference type="Pfam" id="PF01557">
    <property type="entry name" value="FAA_hydrolase"/>
    <property type="match status" value="1"/>
</dbReference>
<dbReference type="SUPFAM" id="SSF56529">
    <property type="entry name" value="FAH"/>
    <property type="match status" value="1"/>
</dbReference>
<keyword evidence="4" id="KW-1185">Reference proteome</keyword>
<dbReference type="GO" id="GO:0046872">
    <property type="term" value="F:metal ion binding"/>
    <property type="evidence" value="ECO:0007669"/>
    <property type="project" value="UniProtKB-KW"/>
</dbReference>
<dbReference type="GO" id="GO:0016787">
    <property type="term" value="F:hydrolase activity"/>
    <property type="evidence" value="ECO:0007669"/>
    <property type="project" value="UniProtKB-KW"/>
</dbReference>
<evidence type="ECO:0000256" key="1">
    <source>
        <dbReference type="ARBA" id="ARBA00022723"/>
    </source>
</evidence>
<accession>A0ABD6A7P6</accession>
<reference evidence="3 4" key="1">
    <citation type="journal article" date="2019" name="Int. J. Syst. Evol. Microbiol.">
        <title>The Global Catalogue of Microorganisms (GCM) 10K type strain sequencing project: providing services to taxonomists for standard genome sequencing and annotation.</title>
        <authorList>
            <consortium name="The Broad Institute Genomics Platform"/>
            <consortium name="The Broad Institute Genome Sequencing Center for Infectious Disease"/>
            <person name="Wu L."/>
            <person name="Ma J."/>
        </authorList>
    </citation>
    <scope>NUCLEOTIDE SEQUENCE [LARGE SCALE GENOMIC DNA]</scope>
    <source>
        <strain evidence="3 4">PSR21</strain>
    </source>
</reference>
<feature type="domain" description="Fumarylacetoacetase-like C-terminal" evidence="2">
    <location>
        <begin position="47"/>
        <end position="236"/>
    </location>
</feature>
<protein>
    <submittedName>
        <fullName evidence="3">Fumarylacetoacetate hydrolase family protein</fullName>
    </submittedName>
</protein>
<dbReference type="AlphaFoldDB" id="A0ABD6A7P6"/>
<comment type="caution">
    <text evidence="3">The sequence shown here is derived from an EMBL/GenBank/DDBJ whole genome shotgun (WGS) entry which is preliminary data.</text>
</comment>
<evidence type="ECO:0000313" key="3">
    <source>
        <dbReference type="EMBL" id="MFC7316238.1"/>
    </source>
</evidence>
<sequence length="237" mass="25735">MKLARIETDDGTVTGECDPETGIVDADGARYAPDEYDLLAPCEPTALYCVGRNYAATLDQMDYDRPAEPDFFIKPPVSVLAPGATIEYPAFTDELTYAGELAAVVDRRCHDLREEEVDDAVRGYTIMNDLDALDQPGRTARKAFDGSAPLGPYVETDVDPTDVEMRTLVAGEERQSATTAQMLFSPREVIAFLSERFTLLPGDVIAFGSPANPGLLERGDDVVITYEGVGTLRNVVG</sequence>
<dbReference type="InterPro" id="IPR011234">
    <property type="entry name" value="Fumarylacetoacetase-like_C"/>
</dbReference>
<dbReference type="EMBL" id="JBHTBF010000002">
    <property type="protein sequence ID" value="MFC7316238.1"/>
    <property type="molecule type" value="Genomic_DNA"/>
</dbReference>
<proteinExistence type="predicted"/>
<name>A0ABD6A7P6_9EURY</name>
<dbReference type="GeneID" id="79314044"/>
<dbReference type="PANTHER" id="PTHR11820:SF7">
    <property type="entry name" value="ACYLPYRUVASE FAHD1, MITOCHONDRIAL"/>
    <property type="match status" value="1"/>
</dbReference>
<dbReference type="Proteomes" id="UP001596547">
    <property type="component" value="Unassembled WGS sequence"/>
</dbReference>
<gene>
    <name evidence="3" type="ORF">ACFQPE_05440</name>
</gene>
<dbReference type="RefSeq" id="WP_276304501.1">
    <property type="nucleotide sequence ID" value="NZ_CP119992.1"/>
</dbReference>
<keyword evidence="3" id="KW-0378">Hydrolase</keyword>
<dbReference type="Gene3D" id="3.90.850.10">
    <property type="entry name" value="Fumarylacetoacetase-like, C-terminal domain"/>
    <property type="match status" value="1"/>
</dbReference>
<dbReference type="PANTHER" id="PTHR11820">
    <property type="entry name" value="ACYLPYRUVASE"/>
    <property type="match status" value="1"/>
</dbReference>
<keyword evidence="1" id="KW-0479">Metal-binding</keyword>
<evidence type="ECO:0000259" key="2">
    <source>
        <dbReference type="Pfam" id="PF01557"/>
    </source>
</evidence>
<evidence type="ECO:0000313" key="4">
    <source>
        <dbReference type="Proteomes" id="UP001596547"/>
    </source>
</evidence>
<dbReference type="InterPro" id="IPR036663">
    <property type="entry name" value="Fumarylacetoacetase_C_sf"/>
</dbReference>
<organism evidence="3 4">
    <name type="scientific">Halomarina halobia</name>
    <dbReference type="NCBI Taxonomy" id="3033386"/>
    <lineage>
        <taxon>Archaea</taxon>
        <taxon>Methanobacteriati</taxon>
        <taxon>Methanobacteriota</taxon>
        <taxon>Stenosarchaea group</taxon>
        <taxon>Halobacteria</taxon>
        <taxon>Halobacteriales</taxon>
        <taxon>Natronomonadaceae</taxon>
        <taxon>Halomarina</taxon>
    </lineage>
</organism>